<evidence type="ECO:0000256" key="1">
    <source>
        <dbReference type="SAM" id="MobiDB-lite"/>
    </source>
</evidence>
<dbReference type="AlphaFoldDB" id="A0A453E2U8"/>
<feature type="compositionally biased region" description="Low complexity" evidence="1">
    <location>
        <begin position="136"/>
        <end position="146"/>
    </location>
</feature>
<sequence>MMPWLGMGSAGQGRVALLGKKRAPAASHSREQLNLKLISTRRVGTHHSVHHITSSLQAHLPHPPHPHPQPQPPHGDIWLTFHLHIEAPATLRLHASSYIYSRVVSLGRVKGRRSQAIGAGEEAGKRTSRRSGGSGYRQASSNDSTP</sequence>
<proteinExistence type="predicted"/>
<feature type="region of interest" description="Disordered" evidence="1">
    <location>
        <begin position="111"/>
        <end position="146"/>
    </location>
</feature>
<evidence type="ECO:0000313" key="2">
    <source>
        <dbReference type="EnsemblPlants" id="AET3Gv20201200.12"/>
    </source>
</evidence>
<organism evidence="2 3">
    <name type="scientific">Aegilops tauschii subsp. strangulata</name>
    <name type="common">Goatgrass</name>
    <dbReference type="NCBI Taxonomy" id="200361"/>
    <lineage>
        <taxon>Eukaryota</taxon>
        <taxon>Viridiplantae</taxon>
        <taxon>Streptophyta</taxon>
        <taxon>Embryophyta</taxon>
        <taxon>Tracheophyta</taxon>
        <taxon>Spermatophyta</taxon>
        <taxon>Magnoliopsida</taxon>
        <taxon>Liliopsida</taxon>
        <taxon>Poales</taxon>
        <taxon>Poaceae</taxon>
        <taxon>BOP clade</taxon>
        <taxon>Pooideae</taxon>
        <taxon>Triticodae</taxon>
        <taxon>Triticeae</taxon>
        <taxon>Triticinae</taxon>
        <taxon>Aegilops</taxon>
    </lineage>
</organism>
<protein>
    <submittedName>
        <fullName evidence="2">Uncharacterized protein</fullName>
    </submittedName>
</protein>
<reference evidence="3" key="1">
    <citation type="journal article" date="2014" name="Science">
        <title>Ancient hybridizations among the ancestral genomes of bread wheat.</title>
        <authorList>
            <consortium name="International Wheat Genome Sequencing Consortium,"/>
            <person name="Marcussen T."/>
            <person name="Sandve S.R."/>
            <person name="Heier L."/>
            <person name="Spannagl M."/>
            <person name="Pfeifer M."/>
            <person name="Jakobsen K.S."/>
            <person name="Wulff B.B."/>
            <person name="Steuernagel B."/>
            <person name="Mayer K.F."/>
            <person name="Olsen O.A."/>
        </authorList>
    </citation>
    <scope>NUCLEOTIDE SEQUENCE [LARGE SCALE GENOMIC DNA]</scope>
    <source>
        <strain evidence="3">cv. AL8/78</strain>
    </source>
</reference>
<name>A0A453E2U8_AEGTS</name>
<accession>A0A453E2U8</accession>
<evidence type="ECO:0000313" key="3">
    <source>
        <dbReference type="Proteomes" id="UP000015105"/>
    </source>
</evidence>
<reference evidence="2" key="5">
    <citation type="journal article" date="2021" name="G3 (Bethesda)">
        <title>Aegilops tauschii genome assembly Aet v5.0 features greater sequence contiguity and improved annotation.</title>
        <authorList>
            <person name="Wang L."/>
            <person name="Zhu T."/>
            <person name="Rodriguez J.C."/>
            <person name="Deal K.R."/>
            <person name="Dubcovsky J."/>
            <person name="McGuire P.E."/>
            <person name="Lux T."/>
            <person name="Spannagl M."/>
            <person name="Mayer K.F.X."/>
            <person name="Baldrich P."/>
            <person name="Meyers B.C."/>
            <person name="Huo N."/>
            <person name="Gu Y.Q."/>
            <person name="Zhou H."/>
            <person name="Devos K.M."/>
            <person name="Bennetzen J.L."/>
            <person name="Unver T."/>
            <person name="Budak H."/>
            <person name="Gulick P.J."/>
            <person name="Galiba G."/>
            <person name="Kalapos B."/>
            <person name="Nelson D.R."/>
            <person name="Li P."/>
            <person name="You F.M."/>
            <person name="Luo M.C."/>
            <person name="Dvorak J."/>
        </authorList>
    </citation>
    <scope>NUCLEOTIDE SEQUENCE [LARGE SCALE GENOMIC DNA]</scope>
    <source>
        <strain evidence="2">cv. AL8/78</strain>
    </source>
</reference>
<reference evidence="2" key="4">
    <citation type="submission" date="2019-03" db="UniProtKB">
        <authorList>
            <consortium name="EnsemblPlants"/>
        </authorList>
    </citation>
    <scope>IDENTIFICATION</scope>
</reference>
<reference evidence="2" key="3">
    <citation type="journal article" date="2017" name="Nature">
        <title>Genome sequence of the progenitor of the wheat D genome Aegilops tauschii.</title>
        <authorList>
            <person name="Luo M.C."/>
            <person name="Gu Y.Q."/>
            <person name="Puiu D."/>
            <person name="Wang H."/>
            <person name="Twardziok S.O."/>
            <person name="Deal K.R."/>
            <person name="Huo N."/>
            <person name="Zhu T."/>
            <person name="Wang L."/>
            <person name="Wang Y."/>
            <person name="McGuire P.E."/>
            <person name="Liu S."/>
            <person name="Long H."/>
            <person name="Ramasamy R.K."/>
            <person name="Rodriguez J.C."/>
            <person name="Van S.L."/>
            <person name="Yuan L."/>
            <person name="Wang Z."/>
            <person name="Xia Z."/>
            <person name="Xiao L."/>
            <person name="Anderson O.D."/>
            <person name="Ouyang S."/>
            <person name="Liang Y."/>
            <person name="Zimin A.V."/>
            <person name="Pertea G."/>
            <person name="Qi P."/>
            <person name="Bennetzen J.L."/>
            <person name="Dai X."/>
            <person name="Dawson M.W."/>
            <person name="Muller H.G."/>
            <person name="Kugler K."/>
            <person name="Rivarola-Duarte L."/>
            <person name="Spannagl M."/>
            <person name="Mayer K.F.X."/>
            <person name="Lu F.H."/>
            <person name="Bevan M.W."/>
            <person name="Leroy P."/>
            <person name="Li P."/>
            <person name="You F.M."/>
            <person name="Sun Q."/>
            <person name="Liu Z."/>
            <person name="Lyons E."/>
            <person name="Wicker T."/>
            <person name="Salzberg S.L."/>
            <person name="Devos K.M."/>
            <person name="Dvorak J."/>
        </authorList>
    </citation>
    <scope>NUCLEOTIDE SEQUENCE [LARGE SCALE GENOMIC DNA]</scope>
    <source>
        <strain evidence="2">cv. AL8/78</strain>
    </source>
</reference>
<dbReference type="Proteomes" id="UP000015105">
    <property type="component" value="Chromosome 3D"/>
</dbReference>
<reference evidence="3" key="2">
    <citation type="journal article" date="2017" name="Nat. Plants">
        <title>The Aegilops tauschii genome reveals multiple impacts of transposons.</title>
        <authorList>
            <person name="Zhao G."/>
            <person name="Zou C."/>
            <person name="Li K."/>
            <person name="Wang K."/>
            <person name="Li T."/>
            <person name="Gao L."/>
            <person name="Zhang X."/>
            <person name="Wang H."/>
            <person name="Yang Z."/>
            <person name="Liu X."/>
            <person name="Jiang W."/>
            <person name="Mao L."/>
            <person name="Kong X."/>
            <person name="Jiao Y."/>
            <person name="Jia J."/>
        </authorList>
    </citation>
    <scope>NUCLEOTIDE SEQUENCE [LARGE SCALE GENOMIC DNA]</scope>
    <source>
        <strain evidence="3">cv. AL8/78</strain>
    </source>
</reference>
<dbReference type="Gramene" id="AET3Gv20201200.12">
    <property type="protein sequence ID" value="AET3Gv20201200.12"/>
    <property type="gene ID" value="AET3Gv20201200"/>
</dbReference>
<keyword evidence="3" id="KW-1185">Reference proteome</keyword>
<dbReference type="EnsemblPlants" id="AET3Gv20201200.12">
    <property type="protein sequence ID" value="AET3Gv20201200.12"/>
    <property type="gene ID" value="AET3Gv20201200"/>
</dbReference>